<keyword evidence="4" id="KW-1185">Reference proteome</keyword>
<proteinExistence type="predicted"/>
<dbReference type="Proteomes" id="UP001156882">
    <property type="component" value="Unassembled WGS sequence"/>
</dbReference>
<name>A0ABQ6CS29_9HYPH</name>
<dbReference type="EMBL" id="BSPC01000063">
    <property type="protein sequence ID" value="GLS22534.1"/>
    <property type="molecule type" value="Genomic_DNA"/>
</dbReference>
<evidence type="ECO:0000313" key="4">
    <source>
        <dbReference type="Proteomes" id="UP001156882"/>
    </source>
</evidence>
<evidence type="ECO:0000313" key="3">
    <source>
        <dbReference type="EMBL" id="GLS22534.1"/>
    </source>
</evidence>
<keyword evidence="2" id="KW-0732">Signal</keyword>
<protein>
    <submittedName>
        <fullName evidence="3">Uncharacterized protein</fullName>
    </submittedName>
</protein>
<gene>
    <name evidence="3" type="ORF">GCM10007874_55520</name>
</gene>
<organism evidence="3 4">
    <name type="scientific">Labrys miyagiensis</name>
    <dbReference type="NCBI Taxonomy" id="346912"/>
    <lineage>
        <taxon>Bacteria</taxon>
        <taxon>Pseudomonadati</taxon>
        <taxon>Pseudomonadota</taxon>
        <taxon>Alphaproteobacteria</taxon>
        <taxon>Hyphomicrobiales</taxon>
        <taxon>Xanthobacteraceae</taxon>
        <taxon>Labrys</taxon>
    </lineage>
</organism>
<accession>A0ABQ6CS29</accession>
<comment type="caution">
    <text evidence="3">The sequence shown here is derived from an EMBL/GenBank/DDBJ whole genome shotgun (WGS) entry which is preliminary data.</text>
</comment>
<feature type="signal peptide" evidence="2">
    <location>
        <begin position="1"/>
        <end position="22"/>
    </location>
</feature>
<sequence length="164" mass="18002">MLRLVSVSLFAGAMLAATPVAAQEQPAQQPPPEAQSAPIGNQFCSKDLSPLISQREEIAKVLQGINKRPKPKTFEQLKRNFNDFCGSLGSYIANDQKMLDYMSKNKDFCAITDQNIQQITTDMKQTQSTRTRICSHPPRQQVAPAPKGPGGQAVPKPPVNLQLQ</sequence>
<feature type="chain" id="PRO_5045119757" evidence="2">
    <location>
        <begin position="23"/>
        <end position="164"/>
    </location>
</feature>
<evidence type="ECO:0000256" key="2">
    <source>
        <dbReference type="SAM" id="SignalP"/>
    </source>
</evidence>
<reference evidence="4" key="1">
    <citation type="journal article" date="2019" name="Int. J. Syst. Evol. Microbiol.">
        <title>The Global Catalogue of Microorganisms (GCM) 10K type strain sequencing project: providing services to taxonomists for standard genome sequencing and annotation.</title>
        <authorList>
            <consortium name="The Broad Institute Genomics Platform"/>
            <consortium name="The Broad Institute Genome Sequencing Center for Infectious Disease"/>
            <person name="Wu L."/>
            <person name="Ma J."/>
        </authorList>
    </citation>
    <scope>NUCLEOTIDE SEQUENCE [LARGE SCALE GENOMIC DNA]</scope>
    <source>
        <strain evidence="4">NBRC 101365</strain>
    </source>
</reference>
<evidence type="ECO:0000256" key="1">
    <source>
        <dbReference type="SAM" id="MobiDB-lite"/>
    </source>
</evidence>
<feature type="region of interest" description="Disordered" evidence="1">
    <location>
        <begin position="126"/>
        <end position="164"/>
    </location>
</feature>